<dbReference type="Pfam" id="PF01050">
    <property type="entry name" value="MannoseP_isomer"/>
    <property type="match status" value="1"/>
</dbReference>
<dbReference type="InterPro" id="IPR014710">
    <property type="entry name" value="RmlC-like_jellyroll"/>
</dbReference>
<evidence type="ECO:0000313" key="2">
    <source>
        <dbReference type="EMBL" id="CAB4667500.1"/>
    </source>
</evidence>
<sequence>MTLETSERPWGRYEVLQESETFKVKCIWVLPGKRFSYQRHEKRAEHWYIVQGTADVTLNGVTTRHLPGDSVMVEVGDLHRLSNVGIDDVVFIEVQTGTYFGEDDIERLEDDFGR</sequence>
<dbReference type="InterPro" id="IPR001538">
    <property type="entry name" value="Man6P_isomerase-2_C"/>
</dbReference>
<dbReference type="Gene3D" id="2.60.120.10">
    <property type="entry name" value="Jelly Rolls"/>
    <property type="match status" value="1"/>
</dbReference>
<dbReference type="PANTHER" id="PTHR46390:SF1">
    <property type="entry name" value="MANNOSE-1-PHOSPHATE GUANYLYLTRANSFERASE"/>
    <property type="match status" value="1"/>
</dbReference>
<evidence type="ECO:0000313" key="3">
    <source>
        <dbReference type="EMBL" id="CAB4775813.1"/>
    </source>
</evidence>
<dbReference type="EMBL" id="CAEZZR010000069">
    <property type="protein sequence ID" value="CAB4775813.1"/>
    <property type="molecule type" value="Genomic_DNA"/>
</dbReference>
<dbReference type="CDD" id="cd02213">
    <property type="entry name" value="cupin_PMI_typeII_C"/>
    <property type="match status" value="1"/>
</dbReference>
<protein>
    <submittedName>
        <fullName evidence="3">Unannotated protein</fullName>
    </submittedName>
</protein>
<proteinExistence type="predicted"/>
<dbReference type="GO" id="GO:0005976">
    <property type="term" value="P:polysaccharide metabolic process"/>
    <property type="evidence" value="ECO:0007669"/>
    <property type="project" value="InterPro"/>
</dbReference>
<accession>A0A6J6VYD0</accession>
<name>A0A6J6VYD0_9ZZZZ</name>
<dbReference type="PANTHER" id="PTHR46390">
    <property type="entry name" value="MANNOSE-1-PHOSPHATE GUANYLYLTRANSFERASE"/>
    <property type="match status" value="1"/>
</dbReference>
<dbReference type="AlphaFoldDB" id="A0A6J6VYD0"/>
<dbReference type="InterPro" id="IPR051161">
    <property type="entry name" value="Mannose-6P_isomerase_type2"/>
</dbReference>
<dbReference type="GO" id="GO:0004475">
    <property type="term" value="F:mannose-1-phosphate guanylyltransferase (GTP) activity"/>
    <property type="evidence" value="ECO:0007669"/>
    <property type="project" value="TreeGrafter"/>
</dbReference>
<feature type="domain" description="Mannose-6-phosphate isomerase type II C-terminal" evidence="1">
    <location>
        <begin position="6"/>
        <end position="110"/>
    </location>
</feature>
<reference evidence="3" key="1">
    <citation type="submission" date="2020-05" db="EMBL/GenBank/DDBJ databases">
        <authorList>
            <person name="Chiriac C."/>
            <person name="Salcher M."/>
            <person name="Ghai R."/>
            <person name="Kavagutti S V."/>
        </authorList>
    </citation>
    <scope>NUCLEOTIDE SEQUENCE</scope>
</reference>
<organism evidence="3">
    <name type="scientific">freshwater metagenome</name>
    <dbReference type="NCBI Taxonomy" id="449393"/>
    <lineage>
        <taxon>unclassified sequences</taxon>
        <taxon>metagenomes</taxon>
        <taxon>ecological metagenomes</taxon>
    </lineage>
</organism>
<dbReference type="InterPro" id="IPR011051">
    <property type="entry name" value="RmlC_Cupin_sf"/>
</dbReference>
<dbReference type="SUPFAM" id="SSF51182">
    <property type="entry name" value="RmlC-like cupins"/>
    <property type="match status" value="1"/>
</dbReference>
<dbReference type="EMBL" id="CAEZWO010000116">
    <property type="protein sequence ID" value="CAB4667500.1"/>
    <property type="molecule type" value="Genomic_DNA"/>
</dbReference>
<gene>
    <name evidence="2" type="ORF">UFOPK2254_01089</name>
    <name evidence="3" type="ORF">UFOPK2907_00822</name>
</gene>
<evidence type="ECO:0000259" key="1">
    <source>
        <dbReference type="Pfam" id="PF01050"/>
    </source>
</evidence>
<dbReference type="GO" id="GO:0009298">
    <property type="term" value="P:GDP-mannose biosynthetic process"/>
    <property type="evidence" value="ECO:0007669"/>
    <property type="project" value="TreeGrafter"/>
</dbReference>